<comment type="caution">
    <text evidence="2">The sequence shown here is derived from an EMBL/GenBank/DDBJ whole genome shotgun (WGS) entry which is preliminary data.</text>
</comment>
<feature type="non-terminal residue" evidence="2">
    <location>
        <position position="1"/>
    </location>
</feature>
<proteinExistence type="predicted"/>
<keyword evidence="1" id="KW-1133">Transmembrane helix</keyword>
<accession>A0A392UX08</accession>
<evidence type="ECO:0000313" key="2">
    <source>
        <dbReference type="EMBL" id="MCI79539.1"/>
    </source>
</evidence>
<feature type="transmembrane region" description="Helical" evidence="1">
    <location>
        <begin position="12"/>
        <end position="34"/>
    </location>
</feature>
<evidence type="ECO:0000256" key="1">
    <source>
        <dbReference type="SAM" id="Phobius"/>
    </source>
</evidence>
<keyword evidence="3" id="KW-1185">Reference proteome</keyword>
<dbReference type="Proteomes" id="UP000265520">
    <property type="component" value="Unassembled WGS sequence"/>
</dbReference>
<sequence>NGDSGVSGVEHILASVEYILALVVYQWLIGYLLACSSSW</sequence>
<keyword evidence="1" id="KW-0472">Membrane</keyword>
<reference evidence="2 3" key="1">
    <citation type="journal article" date="2018" name="Front. Plant Sci.">
        <title>Red Clover (Trifolium pratense) and Zigzag Clover (T. medium) - A Picture of Genomic Similarities and Differences.</title>
        <authorList>
            <person name="Dluhosova J."/>
            <person name="Istvanek J."/>
            <person name="Nedelnik J."/>
            <person name="Repkova J."/>
        </authorList>
    </citation>
    <scope>NUCLEOTIDE SEQUENCE [LARGE SCALE GENOMIC DNA]</scope>
    <source>
        <strain evidence="3">cv. 10/8</strain>
        <tissue evidence="2">Leaf</tissue>
    </source>
</reference>
<keyword evidence="1" id="KW-0812">Transmembrane</keyword>
<organism evidence="2 3">
    <name type="scientific">Trifolium medium</name>
    <dbReference type="NCBI Taxonomy" id="97028"/>
    <lineage>
        <taxon>Eukaryota</taxon>
        <taxon>Viridiplantae</taxon>
        <taxon>Streptophyta</taxon>
        <taxon>Embryophyta</taxon>
        <taxon>Tracheophyta</taxon>
        <taxon>Spermatophyta</taxon>
        <taxon>Magnoliopsida</taxon>
        <taxon>eudicotyledons</taxon>
        <taxon>Gunneridae</taxon>
        <taxon>Pentapetalae</taxon>
        <taxon>rosids</taxon>
        <taxon>fabids</taxon>
        <taxon>Fabales</taxon>
        <taxon>Fabaceae</taxon>
        <taxon>Papilionoideae</taxon>
        <taxon>50 kb inversion clade</taxon>
        <taxon>NPAAA clade</taxon>
        <taxon>Hologalegina</taxon>
        <taxon>IRL clade</taxon>
        <taxon>Trifolieae</taxon>
        <taxon>Trifolium</taxon>
    </lineage>
</organism>
<evidence type="ECO:0000313" key="3">
    <source>
        <dbReference type="Proteomes" id="UP000265520"/>
    </source>
</evidence>
<dbReference type="EMBL" id="LXQA010975759">
    <property type="protein sequence ID" value="MCI79539.1"/>
    <property type="molecule type" value="Genomic_DNA"/>
</dbReference>
<name>A0A392UX08_9FABA</name>
<protein>
    <submittedName>
        <fullName evidence="2">Uncharacterized protein</fullName>
    </submittedName>
</protein>
<dbReference type="AlphaFoldDB" id="A0A392UX08"/>